<dbReference type="InterPro" id="IPR036008">
    <property type="entry name" value="Aconitase_4Fe-4S_dom"/>
</dbReference>
<evidence type="ECO:0000259" key="5">
    <source>
        <dbReference type="Pfam" id="PF06434"/>
    </source>
</evidence>
<dbReference type="InterPro" id="IPR036288">
    <property type="entry name" value="Aconitase_B_HEAT-like_dom_sf"/>
</dbReference>
<dbReference type="Gene3D" id="3.20.19.10">
    <property type="entry name" value="Aconitase, domain 4"/>
    <property type="match status" value="1"/>
</dbReference>
<dbReference type="EC" id="4.2.1.99" evidence="7"/>
<keyword evidence="7" id="KW-0456">Lyase</keyword>
<dbReference type="InterPro" id="IPR001030">
    <property type="entry name" value="Acoase/IPM_deHydtase_lsu_aba"/>
</dbReference>
<dbReference type="GO" id="GO:0003994">
    <property type="term" value="F:aconitate hydratase activity"/>
    <property type="evidence" value="ECO:0007669"/>
    <property type="project" value="UniProtKB-EC"/>
</dbReference>
<evidence type="ECO:0000256" key="1">
    <source>
        <dbReference type="ARBA" id="ARBA00022723"/>
    </source>
</evidence>
<keyword evidence="2" id="KW-0408">Iron</keyword>
<dbReference type="EMBL" id="JAELVM010000002">
    <property type="protein sequence ID" value="MBL1221322.1"/>
    <property type="molecule type" value="Genomic_DNA"/>
</dbReference>
<evidence type="ECO:0000259" key="4">
    <source>
        <dbReference type="Pfam" id="PF00330"/>
    </source>
</evidence>
<dbReference type="Gene3D" id="3.30.499.10">
    <property type="entry name" value="Aconitase, domain 3"/>
    <property type="match status" value="2"/>
</dbReference>
<dbReference type="Gene3D" id="3.40.1060.10">
    <property type="entry name" value="Aconitase, Domain 2"/>
    <property type="match status" value="1"/>
</dbReference>
<dbReference type="RefSeq" id="WP_202090938.1">
    <property type="nucleotide sequence ID" value="NZ_JAELVM010000002.1"/>
</dbReference>
<evidence type="ECO:0000313" key="7">
    <source>
        <dbReference type="EMBL" id="MBL1221322.1"/>
    </source>
</evidence>
<dbReference type="SUPFAM" id="SSF53732">
    <property type="entry name" value="Aconitase iron-sulfur domain"/>
    <property type="match status" value="1"/>
</dbReference>
<protein>
    <submittedName>
        <fullName evidence="7">Bifunctional aconitate hydratase 2/2-methylisocitrate dehydratase</fullName>
        <ecNumber evidence="7">4.2.1.3</ecNumber>
        <ecNumber evidence="7">4.2.1.99</ecNumber>
    </submittedName>
</protein>
<feature type="domain" description="Aconitase B swivel" evidence="5">
    <location>
        <begin position="176"/>
        <end position="405"/>
    </location>
</feature>
<evidence type="ECO:0000256" key="3">
    <source>
        <dbReference type="ARBA" id="ARBA00023014"/>
    </source>
</evidence>
<feature type="domain" description="Aconitase B HEAT-like" evidence="6">
    <location>
        <begin position="6"/>
        <end position="162"/>
    </location>
</feature>
<dbReference type="InterPro" id="IPR015928">
    <property type="entry name" value="Aconitase/3IPM_dehydase_swvl"/>
</dbReference>
<dbReference type="Pfam" id="PF11791">
    <property type="entry name" value="Aconitase_B_N"/>
    <property type="match status" value="1"/>
</dbReference>
<dbReference type="InterPro" id="IPR015933">
    <property type="entry name" value="Aconitase_B_HEAT-like_dom"/>
</dbReference>
<accession>A0ABS1QGC1</accession>
<dbReference type="InterPro" id="IPR015932">
    <property type="entry name" value="Aconitase_dom2"/>
</dbReference>
<dbReference type="GO" id="GO:0047456">
    <property type="term" value="F:2-methylisocitrate dehydratase activity"/>
    <property type="evidence" value="ECO:0007669"/>
    <property type="project" value="UniProtKB-EC"/>
</dbReference>
<comment type="caution">
    <text evidence="7">The sequence shown here is derived from an EMBL/GenBank/DDBJ whole genome shotgun (WGS) entry which is preliminary data.</text>
</comment>
<proteinExistence type="predicted"/>
<dbReference type="Gene3D" id="1.25.40.310">
    <property type="entry name" value="Aconitate B, HEAT-like domain"/>
    <property type="match status" value="1"/>
</dbReference>
<keyword evidence="1" id="KW-0479">Metal-binding</keyword>
<dbReference type="SUPFAM" id="SSF52016">
    <property type="entry name" value="LeuD/IlvD-like"/>
    <property type="match status" value="1"/>
</dbReference>
<dbReference type="InterPro" id="IPR015931">
    <property type="entry name" value="Acnase/IPM_dHydase_lsu_aba_1/3"/>
</dbReference>
<keyword evidence="3" id="KW-0411">Iron-sulfur</keyword>
<dbReference type="InterPro" id="IPR015929">
    <property type="entry name" value="Aconitase_B_swivel"/>
</dbReference>
<feature type="domain" description="Aconitase/3-isopropylmalate dehydratase large subunit alpha/beta/alpha" evidence="4">
    <location>
        <begin position="409"/>
        <end position="894"/>
    </location>
</feature>
<organism evidence="7 8">
    <name type="scientific">Chryseobacterium endalhagicum</name>
    <dbReference type="NCBI Taxonomy" id="2797638"/>
    <lineage>
        <taxon>Bacteria</taxon>
        <taxon>Pseudomonadati</taxon>
        <taxon>Bacteroidota</taxon>
        <taxon>Flavobacteriia</taxon>
        <taxon>Flavobacteriales</taxon>
        <taxon>Weeksellaceae</taxon>
        <taxon>Chryseobacterium group</taxon>
        <taxon>Chryseobacterium</taxon>
    </lineage>
</organism>
<dbReference type="Pfam" id="PF00330">
    <property type="entry name" value="Aconitase"/>
    <property type="match status" value="1"/>
</dbReference>
<dbReference type="NCBIfam" id="NF006690">
    <property type="entry name" value="PRK09238.1"/>
    <property type="match status" value="1"/>
</dbReference>
<dbReference type="PANTHER" id="PTHR43160:SF4">
    <property type="entry name" value="ACONITATE HYDRATASE B"/>
    <property type="match status" value="1"/>
</dbReference>
<dbReference type="SUPFAM" id="SSF74778">
    <property type="entry name" value="Aconitase B, N-terminal domain"/>
    <property type="match status" value="1"/>
</dbReference>
<name>A0ABS1QGC1_9FLAO</name>
<sequence length="926" mass="101094">MNMYQDYIQEIEERKNQGLHPKPIDSAELLSEIIAQIKDTANEYRADSLKFFIYNTLPGTTSAAGVKAKFLKEIILGESTVEEISPAYAFELLSHMKGGPSIEVLLDLALGNDISVAKEAANVLKTQVFLYEADTNRLKEAFNNGNAIAKDILESYAKAEFFTKLPDVAEEIKVVTFIAGEGDISTDLLSPGNQAHSRSDRELHGKCMITPQAQDEIRALQAQHPDKSVMLIAEKGTMGVGSSRMSGVNNVALWTGKQASPYIPFVNIAPIVGGTNGISPIFLTTVDVTGGIGIDLKNWVKKLDENGNPIRNENGDVVLEEAYSVATGTVLTINTKTKKLYNGDQELIDISKAFTPQKVEFIKAGGSYAIVFGKKLQTFAAKLLGTEAPVVFAPSKEISHEGQGLTAVEKIFNRNAVGTTPGKVLHAGSDVRVQVNIVGSQDTTGLMTSQELESMAATVISPIVDGAYQSGCHTASVWDKKAQANIPKLMKFMNEFGLITARDPKGEYHAMTDVIHKVLNDITVDEWAIIIGGDSHTRMSKGVAFGADSGTVALALATGEASMPIPESVKVTFKGNMKEHMDFRDVVHATQAQMLKQFGGENVFQGRIIEVHIGTLPADQAFTFTDWTAEMKAKASINISEDNTLIESLEIAKSRIQIMIDKGMDNHNQVLQGLINKADKRISEIRSGEKPALTPDSNAKYYAEVVVDLDVIVEPMIADPDVNNEDVSKRYTHDTIRDLSYYGGEKKVDLGFVGSCMVHKGDLKIVSQMLRNIEKQQGKIEFNAPLVVAAPTYNIIDELKAEGDWEFLEKYSGFEFDDNAPKGEARVEYKNMMYLERPGCNLCMGNQEKAAKGDTVLATSTRLFQGRVVEDSERKKGESLLASTPVVVLSAIIGRIPNIDEYKAAVEGIDLTKFAPPIKELVQVGH</sequence>
<reference evidence="7 8" key="1">
    <citation type="submission" date="2020-12" db="EMBL/GenBank/DDBJ databases">
        <title>Chryseobacterium endoalhailicus sp. nov., isolated from seed of leguminous plant.</title>
        <authorList>
            <person name="Zhang X."/>
        </authorList>
    </citation>
    <scope>NUCLEOTIDE SEQUENCE [LARGE SCALE GENOMIC DNA]</scope>
    <source>
        <strain evidence="7 8">L7</strain>
    </source>
</reference>
<dbReference type="Pfam" id="PF06434">
    <property type="entry name" value="Aconitase_2_N"/>
    <property type="match status" value="1"/>
</dbReference>
<keyword evidence="8" id="KW-1185">Reference proteome</keyword>
<gene>
    <name evidence="7" type="ORF">JET18_10755</name>
</gene>
<dbReference type="PANTHER" id="PTHR43160">
    <property type="entry name" value="ACONITATE HYDRATASE B"/>
    <property type="match status" value="1"/>
</dbReference>
<evidence type="ECO:0000259" key="6">
    <source>
        <dbReference type="Pfam" id="PF11791"/>
    </source>
</evidence>
<dbReference type="InterPro" id="IPR050926">
    <property type="entry name" value="Aconitase/IPM_isomerase"/>
</dbReference>
<evidence type="ECO:0000313" key="8">
    <source>
        <dbReference type="Proteomes" id="UP000661696"/>
    </source>
</evidence>
<dbReference type="EC" id="4.2.1.3" evidence="7"/>
<evidence type="ECO:0000256" key="2">
    <source>
        <dbReference type="ARBA" id="ARBA00023004"/>
    </source>
</evidence>
<dbReference type="Proteomes" id="UP000661696">
    <property type="component" value="Unassembled WGS sequence"/>
</dbReference>